<evidence type="ECO:0000313" key="3">
    <source>
        <dbReference type="Proteomes" id="UP000289886"/>
    </source>
</evidence>
<evidence type="ECO:0000313" key="2">
    <source>
        <dbReference type="EMBL" id="RXM35660.1"/>
    </source>
</evidence>
<name>A0A444UKE9_ACIRT</name>
<dbReference type="EMBL" id="SCEB01214381">
    <property type="protein sequence ID" value="RXM35660.1"/>
    <property type="molecule type" value="Genomic_DNA"/>
</dbReference>
<keyword evidence="1" id="KW-0732">Signal</keyword>
<sequence length="272" mass="30679">MQCFRISTALWIFLLVTLVPGDAFFRKGGRAKNFPHDMTRKSDLNRLYNSRVIHAERMRRPLGNRPFAFGPLSHSGVRVTLDNGKKYLIHKGSGFGRTSQTVVVDANHMSNRWKASGKSFPHDITQQSDLTKLYNSPVYKADRMRRPLEGMSFSLWILSHSGVRATLADGSQWLIHKGDGFGRSSQTVVVNAKHMSSDWKASIQSVPVYCDKQTGDGAVRPVHVSGIRIIETKDFRGTKTISDFVKAGGTDYKLIFDNCHFGSRRMMDQKKK</sequence>
<feature type="signal peptide" evidence="1">
    <location>
        <begin position="1"/>
        <end position="23"/>
    </location>
</feature>
<keyword evidence="3" id="KW-1185">Reference proteome</keyword>
<proteinExistence type="predicted"/>
<dbReference type="AlphaFoldDB" id="A0A444UKE9"/>
<comment type="caution">
    <text evidence="2">The sequence shown here is derived from an EMBL/GenBank/DDBJ whole genome shotgun (WGS) entry which is preliminary data.</text>
</comment>
<protein>
    <submittedName>
        <fullName evidence="2">Uncharacterized protein</fullName>
    </submittedName>
</protein>
<reference evidence="2 3" key="1">
    <citation type="submission" date="2019-01" db="EMBL/GenBank/DDBJ databases">
        <title>Draft Genome and Complete Hox-Cluster Characterization of the Sterlet Sturgeon (Acipenser ruthenus).</title>
        <authorList>
            <person name="Wei Q."/>
        </authorList>
    </citation>
    <scope>NUCLEOTIDE SEQUENCE [LARGE SCALE GENOMIC DNA]</scope>
    <source>
        <strain evidence="2">WHYD16114868_AA</strain>
        <tissue evidence="2">Blood</tissue>
    </source>
</reference>
<evidence type="ECO:0000256" key="1">
    <source>
        <dbReference type="SAM" id="SignalP"/>
    </source>
</evidence>
<dbReference type="Proteomes" id="UP000289886">
    <property type="component" value="Unassembled WGS sequence"/>
</dbReference>
<feature type="chain" id="PRO_5019304924" evidence="1">
    <location>
        <begin position="24"/>
        <end position="272"/>
    </location>
</feature>
<accession>A0A444UKE9</accession>
<organism evidence="2 3">
    <name type="scientific">Acipenser ruthenus</name>
    <name type="common">Sterlet sturgeon</name>
    <dbReference type="NCBI Taxonomy" id="7906"/>
    <lineage>
        <taxon>Eukaryota</taxon>
        <taxon>Metazoa</taxon>
        <taxon>Chordata</taxon>
        <taxon>Craniata</taxon>
        <taxon>Vertebrata</taxon>
        <taxon>Euteleostomi</taxon>
        <taxon>Actinopterygii</taxon>
        <taxon>Chondrostei</taxon>
        <taxon>Acipenseriformes</taxon>
        <taxon>Acipenseridae</taxon>
        <taxon>Acipenser</taxon>
    </lineage>
</organism>
<gene>
    <name evidence="2" type="ORF">EOD39_3964</name>
</gene>